<feature type="chain" id="PRO_5012385553" description="Thiol:disulfide interchange protein" evidence="9">
    <location>
        <begin position="19"/>
        <end position="214"/>
    </location>
</feature>
<dbReference type="OrthoDB" id="9784896at2"/>
<evidence type="ECO:0000256" key="9">
    <source>
        <dbReference type="SAM" id="SignalP"/>
    </source>
</evidence>
<dbReference type="Proteomes" id="UP000186513">
    <property type="component" value="Unassembled WGS sequence"/>
</dbReference>
<name>A0A1K2H3D1_9NEIS</name>
<dbReference type="RefSeq" id="WP_084658009.1">
    <property type="nucleotide sequence ID" value="NZ_FPKR01000001.1"/>
</dbReference>
<dbReference type="InterPro" id="IPR013766">
    <property type="entry name" value="Thioredoxin_domain"/>
</dbReference>
<keyword evidence="5 7" id="KW-1015">Disulfide bond</keyword>
<evidence type="ECO:0000313" key="12">
    <source>
        <dbReference type="Proteomes" id="UP000186513"/>
    </source>
</evidence>
<dbReference type="PANTHER" id="PTHR35891">
    <property type="entry name" value="THIOL:DISULFIDE INTERCHANGE PROTEIN DSBA"/>
    <property type="match status" value="1"/>
</dbReference>
<organism evidence="11 12">
    <name type="scientific">Chitinimonas taiwanensis DSM 18899</name>
    <dbReference type="NCBI Taxonomy" id="1121279"/>
    <lineage>
        <taxon>Bacteria</taxon>
        <taxon>Pseudomonadati</taxon>
        <taxon>Pseudomonadota</taxon>
        <taxon>Betaproteobacteria</taxon>
        <taxon>Neisseriales</taxon>
        <taxon>Chitinibacteraceae</taxon>
        <taxon>Chitinimonas</taxon>
    </lineage>
</organism>
<dbReference type="InterPro" id="IPR036249">
    <property type="entry name" value="Thioredoxin-like_sf"/>
</dbReference>
<dbReference type="GO" id="GO:0015036">
    <property type="term" value="F:disulfide oxidoreductase activity"/>
    <property type="evidence" value="ECO:0007669"/>
    <property type="project" value="UniProtKB-ARBA"/>
</dbReference>
<dbReference type="PROSITE" id="PS51352">
    <property type="entry name" value="THIOREDOXIN_2"/>
    <property type="match status" value="1"/>
</dbReference>
<dbReference type="PROSITE" id="PS51257">
    <property type="entry name" value="PROKAR_LIPOPROTEIN"/>
    <property type="match status" value="1"/>
</dbReference>
<keyword evidence="3 9" id="KW-0732">Signal</keyword>
<dbReference type="AlphaFoldDB" id="A0A1K2H3D1"/>
<dbReference type="PIRSF" id="PIRSF001488">
    <property type="entry name" value="Tdi_protein"/>
    <property type="match status" value="1"/>
</dbReference>
<feature type="signal peptide" evidence="9">
    <location>
        <begin position="1"/>
        <end position="18"/>
    </location>
</feature>
<dbReference type="InterPro" id="IPR050824">
    <property type="entry name" value="Thiol_disulfide_DsbA"/>
</dbReference>
<evidence type="ECO:0000256" key="1">
    <source>
        <dbReference type="ARBA" id="ARBA00004418"/>
    </source>
</evidence>
<dbReference type="PROSITE" id="PS00194">
    <property type="entry name" value="THIOREDOXIN_1"/>
    <property type="match status" value="1"/>
</dbReference>
<accession>A0A1K2H3D1</accession>
<dbReference type="Pfam" id="PF01323">
    <property type="entry name" value="DSBA"/>
    <property type="match status" value="1"/>
</dbReference>
<feature type="domain" description="Thioredoxin" evidence="10">
    <location>
        <begin position="11"/>
        <end position="170"/>
    </location>
</feature>
<comment type="subcellular location">
    <subcellularLocation>
        <location evidence="1 7">Periplasm</location>
    </subcellularLocation>
</comment>
<evidence type="ECO:0000256" key="4">
    <source>
        <dbReference type="ARBA" id="ARBA00022764"/>
    </source>
</evidence>
<keyword evidence="4 7" id="KW-0574">Periplasm</keyword>
<dbReference type="InterPro" id="IPR017937">
    <property type="entry name" value="Thioredoxin_CS"/>
</dbReference>
<sequence length="214" mass="24155">MRIAKMFTRFFAAGLALAALGCQADTRAGVDFDYLPKVMPVEQPGKIEVIEFFWYGCPHCYNLEPGVQAWKKSLPADVVLRREHVMWDGRSDMAGHAKIFNALKASKQVETLTPQVFSAVQRERIELRDEKTLFDWVGKQAGANRAQFEAAYKGFGAQAQLTRAMQLTRDYGIDGVPTFIVNGKYKTSPSKIGDERRFFQVLNELIAKERAAKK</sequence>
<gene>
    <name evidence="11" type="ORF">SAMN02745887_00100</name>
</gene>
<evidence type="ECO:0000259" key="10">
    <source>
        <dbReference type="PROSITE" id="PS51352"/>
    </source>
</evidence>
<dbReference type="GO" id="GO:0042597">
    <property type="term" value="C:periplasmic space"/>
    <property type="evidence" value="ECO:0007669"/>
    <property type="project" value="UniProtKB-SubCell"/>
</dbReference>
<evidence type="ECO:0000256" key="3">
    <source>
        <dbReference type="ARBA" id="ARBA00022729"/>
    </source>
</evidence>
<keyword evidence="12" id="KW-1185">Reference proteome</keyword>
<feature type="disulfide bond" description="Redox-active" evidence="8">
    <location>
        <begin position="57"/>
        <end position="60"/>
    </location>
</feature>
<keyword evidence="6" id="KW-0676">Redox-active center</keyword>
<protein>
    <recommendedName>
        <fullName evidence="7">Thiol:disulfide interchange protein</fullName>
    </recommendedName>
</protein>
<evidence type="ECO:0000256" key="7">
    <source>
        <dbReference type="PIRNR" id="PIRNR001488"/>
    </source>
</evidence>
<evidence type="ECO:0000256" key="8">
    <source>
        <dbReference type="PIRSR" id="PIRSR001488-1"/>
    </source>
</evidence>
<evidence type="ECO:0000256" key="5">
    <source>
        <dbReference type="ARBA" id="ARBA00023157"/>
    </source>
</evidence>
<dbReference type="EMBL" id="FPKR01000001">
    <property type="protein sequence ID" value="SFZ70198.1"/>
    <property type="molecule type" value="Genomic_DNA"/>
</dbReference>
<dbReference type="InterPro" id="IPR001853">
    <property type="entry name" value="DSBA-like_thioredoxin_dom"/>
</dbReference>
<dbReference type="STRING" id="1121279.SAMN02745887_00100"/>
<dbReference type="InterPro" id="IPR023205">
    <property type="entry name" value="DsbA/DsbL"/>
</dbReference>
<comment type="similarity">
    <text evidence="2">Belongs to the thioredoxin family. DsbA subfamily.</text>
</comment>
<proteinExistence type="inferred from homology"/>
<dbReference type="Gene3D" id="3.40.30.10">
    <property type="entry name" value="Glutaredoxin"/>
    <property type="match status" value="1"/>
</dbReference>
<evidence type="ECO:0000256" key="2">
    <source>
        <dbReference type="ARBA" id="ARBA00005791"/>
    </source>
</evidence>
<dbReference type="CDD" id="cd03019">
    <property type="entry name" value="DsbA_DsbA"/>
    <property type="match status" value="1"/>
</dbReference>
<evidence type="ECO:0000256" key="6">
    <source>
        <dbReference type="ARBA" id="ARBA00023284"/>
    </source>
</evidence>
<dbReference type="SUPFAM" id="SSF52833">
    <property type="entry name" value="Thioredoxin-like"/>
    <property type="match status" value="1"/>
</dbReference>
<reference evidence="11 12" key="1">
    <citation type="submission" date="2016-11" db="EMBL/GenBank/DDBJ databases">
        <authorList>
            <person name="Jaros S."/>
            <person name="Januszkiewicz K."/>
            <person name="Wedrychowicz H."/>
        </authorList>
    </citation>
    <scope>NUCLEOTIDE SEQUENCE [LARGE SCALE GENOMIC DNA]</scope>
    <source>
        <strain evidence="11 12">DSM 18899</strain>
    </source>
</reference>
<evidence type="ECO:0000313" key="11">
    <source>
        <dbReference type="EMBL" id="SFZ70198.1"/>
    </source>
</evidence>
<dbReference type="PANTHER" id="PTHR35891:SF3">
    <property type="entry name" value="THIOL:DISULFIDE INTERCHANGE PROTEIN DSBL"/>
    <property type="match status" value="1"/>
</dbReference>